<feature type="region of interest" description="Disordered" evidence="2">
    <location>
        <begin position="1"/>
        <end position="39"/>
    </location>
</feature>
<accession>A0A5C5XT99</accession>
<evidence type="ECO:0000256" key="3">
    <source>
        <dbReference type="SAM" id="Phobius"/>
    </source>
</evidence>
<evidence type="ECO:0000256" key="2">
    <source>
        <dbReference type="SAM" id="MobiDB-lite"/>
    </source>
</evidence>
<dbReference type="InterPro" id="IPR036465">
    <property type="entry name" value="vWFA_dom_sf"/>
</dbReference>
<dbReference type="SUPFAM" id="SSF53300">
    <property type="entry name" value="vWA-like"/>
    <property type="match status" value="1"/>
</dbReference>
<dbReference type="RefSeq" id="WP_146392089.1">
    <property type="nucleotide sequence ID" value="NZ_SJPK01000007.1"/>
</dbReference>
<keyword evidence="3" id="KW-1133">Transmembrane helix</keyword>
<dbReference type="OrthoDB" id="288124at2"/>
<feature type="transmembrane region" description="Helical" evidence="3">
    <location>
        <begin position="286"/>
        <end position="306"/>
    </location>
</feature>
<keyword evidence="3" id="KW-0812">Transmembrane</keyword>
<evidence type="ECO:0000256" key="1">
    <source>
        <dbReference type="SAM" id="Coils"/>
    </source>
</evidence>
<evidence type="ECO:0008006" key="6">
    <source>
        <dbReference type="Google" id="ProtNLM"/>
    </source>
</evidence>
<organism evidence="4 5">
    <name type="scientific">Allorhodopirellula solitaria</name>
    <dbReference type="NCBI Taxonomy" id="2527987"/>
    <lineage>
        <taxon>Bacteria</taxon>
        <taxon>Pseudomonadati</taxon>
        <taxon>Planctomycetota</taxon>
        <taxon>Planctomycetia</taxon>
        <taxon>Pirellulales</taxon>
        <taxon>Pirellulaceae</taxon>
        <taxon>Allorhodopirellula</taxon>
    </lineage>
</organism>
<gene>
    <name evidence="4" type="ORF">CA85_31470</name>
</gene>
<dbReference type="EMBL" id="SJPK01000007">
    <property type="protein sequence ID" value="TWT65235.1"/>
    <property type="molecule type" value="Genomic_DNA"/>
</dbReference>
<dbReference type="AlphaFoldDB" id="A0A5C5XT99"/>
<dbReference type="Proteomes" id="UP000318053">
    <property type="component" value="Unassembled WGS sequence"/>
</dbReference>
<name>A0A5C5XT99_9BACT</name>
<feature type="coiled-coil region" evidence="1">
    <location>
        <begin position="48"/>
        <end position="77"/>
    </location>
</feature>
<evidence type="ECO:0000313" key="4">
    <source>
        <dbReference type="EMBL" id="TWT65235.1"/>
    </source>
</evidence>
<proteinExistence type="predicted"/>
<keyword evidence="5" id="KW-1185">Reference proteome</keyword>
<feature type="region of interest" description="Disordered" evidence="2">
    <location>
        <begin position="96"/>
        <end position="282"/>
    </location>
</feature>
<protein>
    <recommendedName>
        <fullName evidence="6">VWFA domain-containing protein</fullName>
    </recommendedName>
</protein>
<feature type="compositionally biased region" description="Low complexity" evidence="2">
    <location>
        <begin position="209"/>
        <end position="225"/>
    </location>
</feature>
<dbReference type="Gene3D" id="3.40.50.410">
    <property type="entry name" value="von Willebrand factor, type A domain"/>
    <property type="match status" value="1"/>
</dbReference>
<evidence type="ECO:0000313" key="5">
    <source>
        <dbReference type="Proteomes" id="UP000318053"/>
    </source>
</evidence>
<comment type="caution">
    <text evidence="4">The sequence shown here is derived from an EMBL/GenBank/DDBJ whole genome shotgun (WGS) entry which is preliminary data.</text>
</comment>
<reference evidence="4 5" key="1">
    <citation type="submission" date="2019-02" db="EMBL/GenBank/DDBJ databases">
        <title>Deep-cultivation of Planctomycetes and their phenomic and genomic characterization uncovers novel biology.</title>
        <authorList>
            <person name="Wiegand S."/>
            <person name="Jogler M."/>
            <person name="Boedeker C."/>
            <person name="Pinto D."/>
            <person name="Vollmers J."/>
            <person name="Rivas-Marin E."/>
            <person name="Kohn T."/>
            <person name="Peeters S.H."/>
            <person name="Heuer A."/>
            <person name="Rast P."/>
            <person name="Oberbeckmann S."/>
            <person name="Bunk B."/>
            <person name="Jeske O."/>
            <person name="Meyerdierks A."/>
            <person name="Storesund J.E."/>
            <person name="Kallscheuer N."/>
            <person name="Luecker S."/>
            <person name="Lage O.M."/>
            <person name="Pohl T."/>
            <person name="Merkel B.J."/>
            <person name="Hornburger P."/>
            <person name="Mueller R.-W."/>
            <person name="Bruemmer F."/>
            <person name="Labrenz M."/>
            <person name="Spormann A.M."/>
            <person name="Op Den Camp H."/>
            <person name="Overmann J."/>
            <person name="Amann R."/>
            <person name="Jetten M.S.M."/>
            <person name="Mascher T."/>
            <person name="Medema M.H."/>
            <person name="Devos D.P."/>
            <person name="Kaster A.-K."/>
            <person name="Ovreas L."/>
            <person name="Rohde M."/>
            <person name="Galperin M.Y."/>
            <person name="Jogler C."/>
        </authorList>
    </citation>
    <scope>NUCLEOTIDE SEQUENCE [LARGE SCALE GENOMIC DNA]</scope>
    <source>
        <strain evidence="4 5">CA85</strain>
    </source>
</reference>
<keyword evidence="3" id="KW-0472">Membrane</keyword>
<keyword evidence="1" id="KW-0175">Coiled coil</keyword>
<sequence>MTSPESGRSFQPPAGNPPTARHRPIDPASAPADEEPIHRQRATVLHELARVRREAEAARLEARASRLDASAEQLEFLLKRIDSGVPLSPVQLREIGIHGDSSSGDDLEPASPGSAVRFDSWQAVRQAQLRSEPQRMPSGLGGAEHLRQDGPHESLQPPRMRRRTDRESDVADPSVMCPSVVGPGGSDPGDSGPDDGDPGSQDGEAEGRATPTTPSPAASPSSKTSLPGSPPRAKTSKEARAPQGAEASDRAAIATEKSPLGQSSLDQPLVVAQPGDGPPRRRRSTAVIASAIIHLVLLLCLAGFTLHTVMPKDQIALAASSTQNEEQTIETFEMETVQPESLESETAPEEAAVEVDPLGDMPMANVSADALGSSPVPSQSFAGATAASGALKTLASNSDSKMQFCGVEGGGNHFVYLVDSSGSMGDAFLSARRALLDSIDMLSPEQRFYVIFFDAECDYMRISRADQDEPRSVYASPSNKQRLRSWAMRVEMDRGKAPYEPLEYALQDLKPDVIFLLSDGEFPQRIESLLQTENRVANLFGEIKPVSIIHTISYHSREGESRMRRIAESNFGQYRHVPKP</sequence>